<keyword evidence="9" id="KW-1185">Reference proteome</keyword>
<evidence type="ECO:0000256" key="4">
    <source>
        <dbReference type="PROSITE-ProRule" id="PRU10100"/>
    </source>
</evidence>
<dbReference type="InterPro" id="IPR006034">
    <property type="entry name" value="Asparaginase/glutaminase-like"/>
</dbReference>
<dbReference type="SUPFAM" id="SSF53774">
    <property type="entry name" value="Glutaminase/Asparaginase"/>
    <property type="match status" value="1"/>
</dbReference>
<evidence type="ECO:0000256" key="5">
    <source>
        <dbReference type="SAM" id="MobiDB-lite"/>
    </source>
</evidence>
<dbReference type="PANTHER" id="PTHR11707">
    <property type="entry name" value="L-ASPARAGINASE"/>
    <property type="match status" value="1"/>
</dbReference>
<dbReference type="FunFam" id="3.40.50.40:FF:000001">
    <property type="entry name" value="L-asparaginase 1"/>
    <property type="match status" value="1"/>
</dbReference>
<dbReference type="InterPro" id="IPR040919">
    <property type="entry name" value="Asparaginase_C"/>
</dbReference>
<protein>
    <recommendedName>
        <fullName evidence="1">asparaginase</fullName>
        <ecNumber evidence="1">3.5.1.1</ecNumber>
    </recommendedName>
</protein>
<dbReference type="InterPro" id="IPR036770">
    <property type="entry name" value="Ankyrin_rpt-contain_sf"/>
</dbReference>
<dbReference type="PIRSF" id="PIRSF001220">
    <property type="entry name" value="L-ASNase_gatD"/>
    <property type="match status" value="1"/>
</dbReference>
<name>A0A564YVI6_HYMDI</name>
<dbReference type="Pfam" id="PF00710">
    <property type="entry name" value="Asparaginase"/>
    <property type="match status" value="1"/>
</dbReference>
<keyword evidence="3" id="KW-0040">ANK repeat</keyword>
<dbReference type="InterPro" id="IPR027475">
    <property type="entry name" value="Asparaginase/glutaminase_AS2"/>
</dbReference>
<dbReference type="GO" id="GO:0009066">
    <property type="term" value="P:aspartate family amino acid metabolic process"/>
    <property type="evidence" value="ECO:0007669"/>
    <property type="project" value="UniProtKB-ARBA"/>
</dbReference>
<gene>
    <name evidence="8" type="ORF">WMSIL1_LOCUS9801</name>
</gene>
<feature type="domain" description="Asparaginase/glutaminase C-terminal" evidence="7">
    <location>
        <begin position="331"/>
        <end position="446"/>
    </location>
</feature>
<dbReference type="InterPro" id="IPR027474">
    <property type="entry name" value="L-asparaginase_N"/>
</dbReference>
<dbReference type="Gene3D" id="3.40.50.40">
    <property type="match status" value="1"/>
</dbReference>
<dbReference type="PROSITE" id="PS00917">
    <property type="entry name" value="ASN_GLN_ASE_2"/>
    <property type="match status" value="1"/>
</dbReference>
<dbReference type="InterPro" id="IPR037152">
    <property type="entry name" value="L-asparaginase_N_sf"/>
</dbReference>
<dbReference type="Proteomes" id="UP000321570">
    <property type="component" value="Unassembled WGS sequence"/>
</dbReference>
<keyword evidence="2" id="KW-0378">Hydrolase</keyword>
<dbReference type="Gene3D" id="1.25.40.20">
    <property type="entry name" value="Ankyrin repeat-containing domain"/>
    <property type="match status" value="2"/>
</dbReference>
<dbReference type="SUPFAM" id="SSF48403">
    <property type="entry name" value="Ankyrin repeat"/>
    <property type="match status" value="1"/>
</dbReference>
<evidence type="ECO:0000256" key="1">
    <source>
        <dbReference type="ARBA" id="ARBA00012920"/>
    </source>
</evidence>
<organism evidence="8 9">
    <name type="scientific">Hymenolepis diminuta</name>
    <name type="common">Rat tapeworm</name>
    <dbReference type="NCBI Taxonomy" id="6216"/>
    <lineage>
        <taxon>Eukaryota</taxon>
        <taxon>Metazoa</taxon>
        <taxon>Spiralia</taxon>
        <taxon>Lophotrochozoa</taxon>
        <taxon>Platyhelminthes</taxon>
        <taxon>Cestoda</taxon>
        <taxon>Eucestoda</taxon>
        <taxon>Cyclophyllidea</taxon>
        <taxon>Hymenolepididae</taxon>
        <taxon>Hymenolepis</taxon>
    </lineage>
</organism>
<dbReference type="InterPro" id="IPR002110">
    <property type="entry name" value="Ankyrin_rpt"/>
</dbReference>
<dbReference type="Gene3D" id="3.40.50.1170">
    <property type="entry name" value="L-asparaginase, N-terminal domain"/>
    <property type="match status" value="1"/>
</dbReference>
<feature type="compositionally biased region" description="Polar residues" evidence="5">
    <location>
        <begin position="139"/>
        <end position="149"/>
    </location>
</feature>
<dbReference type="PANTHER" id="PTHR11707:SF28">
    <property type="entry name" value="60 KDA LYSOPHOSPHOLIPASE"/>
    <property type="match status" value="1"/>
</dbReference>
<dbReference type="PIRSF" id="PIRSF500176">
    <property type="entry name" value="L_ASNase"/>
    <property type="match status" value="1"/>
</dbReference>
<dbReference type="GO" id="GO:0004067">
    <property type="term" value="F:asparaginase activity"/>
    <property type="evidence" value="ECO:0007669"/>
    <property type="project" value="UniProtKB-UniRule"/>
</dbReference>
<proteinExistence type="predicted"/>
<evidence type="ECO:0000313" key="9">
    <source>
        <dbReference type="Proteomes" id="UP000321570"/>
    </source>
</evidence>
<evidence type="ECO:0000259" key="7">
    <source>
        <dbReference type="Pfam" id="PF17763"/>
    </source>
</evidence>
<dbReference type="SMART" id="SM00248">
    <property type="entry name" value="ANK"/>
    <property type="match status" value="3"/>
</dbReference>
<dbReference type="SMART" id="SM00870">
    <property type="entry name" value="Asparaginase"/>
    <property type="match status" value="1"/>
</dbReference>
<evidence type="ECO:0000313" key="8">
    <source>
        <dbReference type="EMBL" id="VUZ51009.1"/>
    </source>
</evidence>
<dbReference type="AlphaFoldDB" id="A0A564YVI6"/>
<dbReference type="PROSITE" id="PS51732">
    <property type="entry name" value="ASN_GLN_ASE_3"/>
    <property type="match status" value="1"/>
</dbReference>
<feature type="region of interest" description="Disordered" evidence="5">
    <location>
        <begin position="132"/>
        <end position="152"/>
    </location>
</feature>
<feature type="active site" evidence="4">
    <location>
        <position position="207"/>
    </location>
</feature>
<dbReference type="PROSITE" id="PS50297">
    <property type="entry name" value="ANK_REP_REGION"/>
    <property type="match status" value="2"/>
</dbReference>
<reference evidence="8 9" key="1">
    <citation type="submission" date="2019-07" db="EMBL/GenBank/DDBJ databases">
        <authorList>
            <person name="Jastrzebski P J."/>
            <person name="Paukszto L."/>
            <person name="Jastrzebski P J."/>
        </authorList>
    </citation>
    <scope>NUCLEOTIDE SEQUENCE [LARGE SCALE GENOMIC DNA]</scope>
    <source>
        <strain evidence="8 9">WMS-il1</strain>
    </source>
</reference>
<feature type="repeat" description="ANK" evidence="3">
    <location>
        <begin position="642"/>
        <end position="663"/>
    </location>
</feature>
<accession>A0A564YVI6</accession>
<feature type="repeat" description="ANK" evidence="3">
    <location>
        <begin position="541"/>
        <end position="573"/>
    </location>
</feature>
<evidence type="ECO:0000259" key="6">
    <source>
        <dbReference type="Pfam" id="PF00710"/>
    </source>
</evidence>
<dbReference type="PROSITE" id="PS50088">
    <property type="entry name" value="ANK_REPEAT"/>
    <property type="match status" value="2"/>
</dbReference>
<dbReference type="PRINTS" id="PR00139">
    <property type="entry name" value="ASNGLNASE"/>
</dbReference>
<evidence type="ECO:0000256" key="3">
    <source>
        <dbReference type="PROSITE-ProRule" id="PRU00023"/>
    </source>
</evidence>
<dbReference type="Pfam" id="PF12796">
    <property type="entry name" value="Ank_2"/>
    <property type="match status" value="1"/>
</dbReference>
<dbReference type="InterPro" id="IPR036152">
    <property type="entry name" value="Asp/glu_Ase-like_sf"/>
</dbReference>
<dbReference type="EC" id="3.5.1.1" evidence="1"/>
<dbReference type="InterPro" id="IPR041725">
    <property type="entry name" value="L-asparaginase_I"/>
</dbReference>
<evidence type="ECO:0000256" key="2">
    <source>
        <dbReference type="ARBA" id="ARBA00022801"/>
    </source>
</evidence>
<dbReference type="CDD" id="cd08963">
    <property type="entry name" value="L-asparaginase_I"/>
    <property type="match status" value="1"/>
</dbReference>
<sequence>MANDGQQNNNMSVGRPRSTFFSLLQSFTSILRLSYGSGLTTPNENASQNRHSSEVYSRVVPLEQSLLSFAASEPGTTGVGTVLVINTGGAIGMHKVDGVYRPKKHFLTKYLMQMPIFNDLKFWDNVPKTAVEDSPDLTPHQTQRPSTASAPLAMPLNENGRRIIYRLLEYDTLLDSSDCTLDVWINMALDIEQFYDHFDGFVILHGTDTLPYAASALSFILENLSKPIVMTGSELPIDRLRNDGRHNLLGSLLIAGGGYDIPEVTVFVQNELYRGNRVVKTAATDLVAFTAPNSKPLAEMKEVVNVYEDRIFNRTKHNSKKLTVQTNLCPDVAILRLFPSISVDAVRSFFEPPMKGVILQTYGTGNVPSNYEELIQVFKEGYEKHKIIMFNVTQCWKGTVAQVYETGAILSKVGAISGCDITTEAALMKMAYVLGKWSDTGTQRRMLGHNLRGEMTESFVETRHHRRSSLDRNRSVEGMASMATTTGLGCILVNAENTGLASVWSVNLFRSLMCAAAVNDDVEVLEQLFRIAGHFEFCDNRHVYPLHIAAGAGALRSCRLMLKNGVNANVVDKRGFTPLSWAVRGINVTVSLIRLMTKYGCHFSSITSARARETNAAAGAGRINQLKFYRLAGLSLQEYDAEGRAPLHTAVAYHQTETVRYLIAKETLNASFGGGDDMNIIESGGAGIDPAQLTRYGTTALEEAKERGFDDIVRLLENALRDH</sequence>
<dbReference type="InterPro" id="IPR027473">
    <property type="entry name" value="L-asparaginase_C"/>
</dbReference>
<dbReference type="EMBL" id="CABIJS010000410">
    <property type="protein sequence ID" value="VUZ51009.1"/>
    <property type="molecule type" value="Genomic_DNA"/>
</dbReference>
<dbReference type="Pfam" id="PF17763">
    <property type="entry name" value="Asparaginase_C"/>
    <property type="match status" value="1"/>
</dbReference>
<feature type="domain" description="L-asparaginase N-terminal" evidence="6">
    <location>
        <begin position="82"/>
        <end position="309"/>
    </location>
</feature>